<evidence type="ECO:0000256" key="1">
    <source>
        <dbReference type="SAM" id="Phobius"/>
    </source>
</evidence>
<evidence type="ECO:0000313" key="3">
    <source>
        <dbReference type="EMBL" id="QHT61390.1"/>
    </source>
</evidence>
<dbReference type="InterPro" id="IPR036938">
    <property type="entry name" value="PAP2/HPO_sf"/>
</dbReference>
<keyword evidence="1" id="KW-1133">Transmembrane helix</keyword>
<evidence type="ECO:0000313" key="4">
    <source>
        <dbReference type="Proteomes" id="UP000476064"/>
    </source>
</evidence>
<feature type="transmembrane region" description="Helical" evidence="1">
    <location>
        <begin position="149"/>
        <end position="167"/>
    </location>
</feature>
<evidence type="ECO:0000259" key="2">
    <source>
        <dbReference type="Pfam" id="PF14378"/>
    </source>
</evidence>
<keyword evidence="1" id="KW-0472">Membrane</keyword>
<dbReference type="GO" id="GO:0016020">
    <property type="term" value="C:membrane"/>
    <property type="evidence" value="ECO:0007669"/>
    <property type="project" value="UniProtKB-SubCell"/>
</dbReference>
<dbReference type="SUPFAM" id="SSF48317">
    <property type="entry name" value="Acid phosphatase/Vanadium-dependent haloperoxidase"/>
    <property type="match status" value="1"/>
</dbReference>
<feature type="transmembrane region" description="Helical" evidence="1">
    <location>
        <begin position="76"/>
        <end position="97"/>
    </location>
</feature>
<dbReference type="EMBL" id="CP048209">
    <property type="protein sequence ID" value="QHT61390.1"/>
    <property type="molecule type" value="Genomic_DNA"/>
</dbReference>
<feature type="domain" description="Inositolphosphotransferase Aur1/Ipt1" evidence="2">
    <location>
        <begin position="32"/>
        <end position="182"/>
    </location>
</feature>
<dbReference type="AlphaFoldDB" id="A0A6C0G3V4"/>
<feature type="transmembrane region" description="Helical" evidence="1">
    <location>
        <begin position="48"/>
        <end position="69"/>
    </location>
</feature>
<organism evidence="3 4">
    <name type="scientific">Paenibacillus lycopersici</name>
    <dbReference type="NCBI Taxonomy" id="2704462"/>
    <lineage>
        <taxon>Bacteria</taxon>
        <taxon>Bacillati</taxon>
        <taxon>Bacillota</taxon>
        <taxon>Bacilli</taxon>
        <taxon>Bacillales</taxon>
        <taxon>Paenibacillaceae</taxon>
        <taxon>Paenibacillus</taxon>
    </lineage>
</organism>
<dbReference type="InterPro" id="IPR026841">
    <property type="entry name" value="Aur1/Ipt1"/>
</dbReference>
<dbReference type="KEGG" id="plyc:GXP70_16440"/>
<reference evidence="3 4" key="1">
    <citation type="submission" date="2020-01" db="EMBL/GenBank/DDBJ databases">
        <title>Paenibacillus sp. nov., isolated from tomato rhizosphere.</title>
        <authorList>
            <person name="Weon H.-Y."/>
            <person name="Lee S.A."/>
        </authorList>
    </citation>
    <scope>NUCLEOTIDE SEQUENCE [LARGE SCALE GENOMIC DNA]</scope>
    <source>
        <strain evidence="3 4">12200R-189</strain>
    </source>
</reference>
<dbReference type="Pfam" id="PF14378">
    <property type="entry name" value="PAP2_3"/>
    <property type="match status" value="1"/>
</dbReference>
<sequence>MNMLRRQAPLLWLLSIPLIGLLYSWQNHERTVEHVLATHLDRVTPFVPAFSVFYFFWYPFLLLVLALIFRNDRKAYYRALAAVCVGILLANAIFLAYPTHVPRPALGKGWNYFVPITYKLDEPYNGFPSIHVITSYVLLRASGILSRPVRIAAAVMAWLIILSTLFIKQHVLADVASGIAIGELVFRATGRFARVKPRRQSKDSKWNASN</sequence>
<gene>
    <name evidence="3" type="ORF">GXP70_16440</name>
</gene>
<protein>
    <submittedName>
        <fullName evidence="3">Phosphatase PAP2 family protein</fullName>
    </submittedName>
</protein>
<accession>A0A6C0G3V4</accession>
<keyword evidence="1" id="KW-0812">Transmembrane</keyword>
<proteinExistence type="predicted"/>
<name>A0A6C0G3V4_9BACL</name>
<dbReference type="Gene3D" id="1.20.144.10">
    <property type="entry name" value="Phosphatidic acid phosphatase type 2/haloperoxidase"/>
    <property type="match status" value="1"/>
</dbReference>
<dbReference type="Proteomes" id="UP000476064">
    <property type="component" value="Chromosome"/>
</dbReference>
<keyword evidence="4" id="KW-1185">Reference proteome</keyword>